<proteinExistence type="predicted"/>
<accession>X0RPC8</accession>
<reference evidence="1" key="1">
    <citation type="journal article" date="2014" name="Front. Microbiol.">
        <title>High frequency of phylogenetically diverse reductive dehalogenase-homologous genes in deep subseafloor sedimentary metagenomes.</title>
        <authorList>
            <person name="Kawai M."/>
            <person name="Futagami T."/>
            <person name="Toyoda A."/>
            <person name="Takaki Y."/>
            <person name="Nishi S."/>
            <person name="Hori S."/>
            <person name="Arai W."/>
            <person name="Tsubouchi T."/>
            <person name="Morono Y."/>
            <person name="Uchiyama I."/>
            <person name="Ito T."/>
            <person name="Fujiyama A."/>
            <person name="Inagaki F."/>
            <person name="Takami H."/>
        </authorList>
    </citation>
    <scope>NUCLEOTIDE SEQUENCE</scope>
    <source>
        <strain evidence="1">Expedition CK06-06</strain>
    </source>
</reference>
<organism evidence="1">
    <name type="scientific">marine sediment metagenome</name>
    <dbReference type="NCBI Taxonomy" id="412755"/>
    <lineage>
        <taxon>unclassified sequences</taxon>
        <taxon>metagenomes</taxon>
        <taxon>ecological metagenomes</taxon>
    </lineage>
</organism>
<dbReference type="AlphaFoldDB" id="X0RPC8"/>
<comment type="caution">
    <text evidence="1">The sequence shown here is derived from an EMBL/GenBank/DDBJ whole genome shotgun (WGS) entry which is preliminary data.</text>
</comment>
<dbReference type="EMBL" id="BARS01002647">
    <property type="protein sequence ID" value="GAF70643.1"/>
    <property type="molecule type" value="Genomic_DNA"/>
</dbReference>
<sequence length="83" mass="10053">MDEEIQRLVHEIQKKMQYLDAEESFKFLIMFNCLYYHFNIHPDGYEKMSELLVNGINDSLTNIKPKLNLFKVLSEYFEDENKK</sequence>
<gene>
    <name evidence="1" type="ORF">S01H1_05076</name>
</gene>
<name>X0RPC8_9ZZZZ</name>
<evidence type="ECO:0000313" key="1">
    <source>
        <dbReference type="EMBL" id="GAF70643.1"/>
    </source>
</evidence>
<protein>
    <submittedName>
        <fullName evidence="1">Uncharacterized protein</fullName>
    </submittedName>
</protein>